<proteinExistence type="predicted"/>
<organism evidence="1 2">
    <name type="scientific">Candidatus Raymondbacteria bacterium RIFOXYD12_FULL_49_13</name>
    <dbReference type="NCBI Taxonomy" id="1817890"/>
    <lineage>
        <taxon>Bacteria</taxon>
        <taxon>Raymondiibacteriota</taxon>
    </lineage>
</organism>
<protein>
    <submittedName>
        <fullName evidence="1">Uncharacterized protein</fullName>
    </submittedName>
</protein>
<dbReference type="InterPro" id="IPR000015">
    <property type="entry name" value="Fimb_usher"/>
</dbReference>
<dbReference type="PANTHER" id="PTHR30451:SF5">
    <property type="entry name" value="SLR0019 PROTEIN"/>
    <property type="match status" value="1"/>
</dbReference>
<dbReference type="PANTHER" id="PTHR30451">
    <property type="entry name" value="OUTER MEMBRANE USHER PROTEIN"/>
    <property type="match status" value="1"/>
</dbReference>
<evidence type="ECO:0000313" key="1">
    <source>
        <dbReference type="EMBL" id="OGK03881.1"/>
    </source>
</evidence>
<evidence type="ECO:0000313" key="2">
    <source>
        <dbReference type="Proteomes" id="UP000179243"/>
    </source>
</evidence>
<dbReference type="GO" id="GO:0016020">
    <property type="term" value="C:membrane"/>
    <property type="evidence" value="ECO:0007669"/>
    <property type="project" value="InterPro"/>
</dbReference>
<dbReference type="GO" id="GO:0030246">
    <property type="term" value="F:carbohydrate binding"/>
    <property type="evidence" value="ECO:0007669"/>
    <property type="project" value="InterPro"/>
</dbReference>
<dbReference type="InterPro" id="IPR013784">
    <property type="entry name" value="Carb-bd-like_fold"/>
</dbReference>
<comment type="caution">
    <text evidence="1">The sequence shown here is derived from an EMBL/GenBank/DDBJ whole genome shotgun (WGS) entry which is preliminary data.</text>
</comment>
<gene>
    <name evidence="1" type="ORF">A2519_00565</name>
</gene>
<dbReference type="GO" id="GO:0015473">
    <property type="term" value="F:fimbrial usher porin activity"/>
    <property type="evidence" value="ECO:0007669"/>
    <property type="project" value="InterPro"/>
</dbReference>
<name>A0A1F7FB91_UNCRA</name>
<dbReference type="Proteomes" id="UP000179243">
    <property type="component" value="Unassembled WGS sequence"/>
</dbReference>
<dbReference type="SUPFAM" id="SSF49452">
    <property type="entry name" value="Starch-binding domain-like"/>
    <property type="match status" value="1"/>
</dbReference>
<reference evidence="1 2" key="1">
    <citation type="journal article" date="2016" name="Nat. Commun.">
        <title>Thousands of microbial genomes shed light on interconnected biogeochemical processes in an aquifer system.</title>
        <authorList>
            <person name="Anantharaman K."/>
            <person name="Brown C.T."/>
            <person name="Hug L.A."/>
            <person name="Sharon I."/>
            <person name="Castelle C.J."/>
            <person name="Probst A.J."/>
            <person name="Thomas B.C."/>
            <person name="Singh A."/>
            <person name="Wilkins M.J."/>
            <person name="Karaoz U."/>
            <person name="Brodie E.L."/>
            <person name="Williams K.H."/>
            <person name="Hubbard S.S."/>
            <person name="Banfield J.F."/>
        </authorList>
    </citation>
    <scope>NUCLEOTIDE SEQUENCE [LARGE SCALE GENOMIC DNA]</scope>
</reference>
<dbReference type="GO" id="GO:0009297">
    <property type="term" value="P:pilus assembly"/>
    <property type="evidence" value="ECO:0007669"/>
    <property type="project" value="InterPro"/>
</dbReference>
<sequence>MRHSKPMYKRFFGVLALMYSIGYIPGYAAAVDFEAGKQLQEEKLSNKTREELYREIFNMAPPEQIKEVEAVLIINEIVNGKVDVVFSEDRLDFTIPSAPILTVISSIATPEFVKMVKDKVEANGRISQHVLDGLNLTTAFDSRSDKVKITVPTIFLLKQTHYLTGGGMEDPYVVESIKPNAVSAYVNIHVNQQFQYRQKVSENLSRSDSLFIVNMNRKVRQPFYGHFDGALNVYHTVLEGSAGFQQNADPAVIRNDIRLVYDQPQRNALRIMAGDILYPTIGYQSFVHMGGIGASKDYSLQPHILTYPVGEYEFYLTDPAEVEVWVNDAMVSRMYLDAGTHDIRGYPFIAGNNDVKIVTKDFAGRKETMEFSSIYETALLAKGISRYSANVGFPSHLHDGGYDYDVEKPFVSFSYQGAVSNVYTHGYYTQAFPSKGILGYEFTRATPLGPLALNTTGSYINKIGPSFATRLGFTLRSSVFYKYSKNKGVSADRLPTPVIWNTQAEYFGPKFLKNFEDTLIRNLEALKFSSDVTIPLAGQFNVSIAGRYYLCRDTVNVTMLSLTFQKTWKNALRTSATIQHASDLNARKANSSIIFSAQWSFRAGPNDFSVGEIIRRHQPSKLDQFTTEPQPQEPQWDYNTSFQWNYDNTKSAPERVSASVAAQLGPDNNDYRGTLGYSGNQGSIELSQAMDDPTYAKGTFLQHQTALSLKTALVYVDKTVCLSRPIYGGFVVAKGIKNLSQCQIMINPTDQGYEAISNKLGPAVLPFYTSYQLKRLKLTPLNPPIGSVEEKMDFTLFPQYKSGFLLSVGAEKTVLVFGSLLDIDGSPFAYQAIIITSRDKKDAQPTKTFTNGAGRFQFMGLGTGTYLITPVEAKGRHPITFDIPVENNGYYRSPTMTFSGSGAPLPKRKETVDSVDTAPQGENIFLLGTLASMDGKVLAFVSITIVHLDDPNAQPMNTFTNKDGGFQIVCRKPGHYKIAVADDESGANAVFTIPVGTKGAFDIGKQTLKK</sequence>
<dbReference type="AlphaFoldDB" id="A0A1F7FB91"/>
<accession>A0A1F7FB91</accession>
<dbReference type="EMBL" id="MFYX01000080">
    <property type="protein sequence ID" value="OGK03881.1"/>
    <property type="molecule type" value="Genomic_DNA"/>
</dbReference>